<organism evidence="1">
    <name type="scientific">marine sediment metagenome</name>
    <dbReference type="NCBI Taxonomy" id="412755"/>
    <lineage>
        <taxon>unclassified sequences</taxon>
        <taxon>metagenomes</taxon>
        <taxon>ecological metagenomes</taxon>
    </lineage>
</organism>
<evidence type="ECO:0000313" key="1">
    <source>
        <dbReference type="EMBL" id="GAF93877.1"/>
    </source>
</evidence>
<gene>
    <name evidence="1" type="ORF">S01H1_26003</name>
</gene>
<reference evidence="1" key="1">
    <citation type="journal article" date="2014" name="Front. Microbiol.">
        <title>High frequency of phylogenetically diverse reductive dehalogenase-homologous genes in deep subseafloor sedimentary metagenomes.</title>
        <authorList>
            <person name="Kawai M."/>
            <person name="Futagami T."/>
            <person name="Toyoda A."/>
            <person name="Takaki Y."/>
            <person name="Nishi S."/>
            <person name="Hori S."/>
            <person name="Arai W."/>
            <person name="Tsubouchi T."/>
            <person name="Morono Y."/>
            <person name="Uchiyama I."/>
            <person name="Ito T."/>
            <person name="Fujiyama A."/>
            <person name="Inagaki F."/>
            <person name="Takami H."/>
        </authorList>
    </citation>
    <scope>NUCLEOTIDE SEQUENCE</scope>
    <source>
        <strain evidence="1">Expedition CK06-06</strain>
    </source>
</reference>
<accession>X0U0D8</accession>
<sequence>MKGAKMNEDEIKKELLEMIEGHRGMKEINGATVIKLEDDFFNILNKTFLRTFDFRGETFEAVEYLMELGE</sequence>
<dbReference type="AlphaFoldDB" id="X0U0D8"/>
<dbReference type="EMBL" id="BARS01015745">
    <property type="protein sequence ID" value="GAF93877.1"/>
    <property type="molecule type" value="Genomic_DNA"/>
</dbReference>
<protein>
    <submittedName>
        <fullName evidence="1">Uncharacterized protein</fullName>
    </submittedName>
</protein>
<name>X0U0D8_9ZZZZ</name>
<comment type="caution">
    <text evidence="1">The sequence shown here is derived from an EMBL/GenBank/DDBJ whole genome shotgun (WGS) entry which is preliminary data.</text>
</comment>
<proteinExistence type="predicted"/>